<sequence length="343" mass="37130">MFTLSLTKVQTVSQRVLAVLVAIVVACGLAAVAAPRASAAPRDFLRADATGTCTWDPVGWWVQRCDVWSPSMNRTIPVQIQPAKRGGNAALYLLDGLRATDKTNAWVNDVNAARLYEPNNITLVMPVGGTASFYQDWQGPATYDVINPVTYQWETFLTSELPGYLERNFGVARNNNSIAGLSMGGTAAITLAGKHPGQFRQALSFSGYLTTSLPGAHTFMRMALLDAGGYNINAMYGSSLNPQRFENDPFNQINGLRNTDVYISAASGVPGPKDKSIPANIQAAGIALEGFSLATTRLWEAKARAMGLNPTADYPATGEHNWINFGDQLVKTHKRVLDVMNAW</sequence>
<name>A0A540R8E8_9CORY</name>
<dbReference type="AlphaFoldDB" id="A0A540R8E8"/>
<dbReference type="InterPro" id="IPR000801">
    <property type="entry name" value="Esterase-like"/>
</dbReference>
<keyword evidence="2" id="KW-1185">Reference proteome</keyword>
<dbReference type="PANTHER" id="PTHR48098">
    <property type="entry name" value="ENTEROCHELIN ESTERASE-RELATED"/>
    <property type="match status" value="1"/>
</dbReference>
<dbReference type="Gene3D" id="3.40.50.1820">
    <property type="entry name" value="alpha/beta hydrolase"/>
    <property type="match status" value="1"/>
</dbReference>
<protein>
    <submittedName>
        <fullName evidence="1">Esterase family protein</fullName>
    </submittedName>
</protein>
<evidence type="ECO:0000313" key="2">
    <source>
        <dbReference type="Proteomes" id="UP000318080"/>
    </source>
</evidence>
<dbReference type="InterPro" id="IPR050583">
    <property type="entry name" value="Mycobacterial_A85_antigen"/>
</dbReference>
<gene>
    <name evidence="1" type="ORF">EJK80_04185</name>
</gene>
<evidence type="ECO:0000313" key="1">
    <source>
        <dbReference type="EMBL" id="TQE44021.1"/>
    </source>
</evidence>
<proteinExistence type="predicted"/>
<dbReference type="EMBL" id="VHIR01000004">
    <property type="protein sequence ID" value="TQE44021.1"/>
    <property type="molecule type" value="Genomic_DNA"/>
</dbReference>
<dbReference type="SUPFAM" id="SSF53474">
    <property type="entry name" value="alpha/beta-Hydrolases"/>
    <property type="match status" value="1"/>
</dbReference>
<dbReference type="Proteomes" id="UP000318080">
    <property type="component" value="Unassembled WGS sequence"/>
</dbReference>
<organism evidence="1 2">
    <name type="scientific">Corynebacterium phoceense</name>
    <dbReference type="NCBI Taxonomy" id="1686286"/>
    <lineage>
        <taxon>Bacteria</taxon>
        <taxon>Bacillati</taxon>
        <taxon>Actinomycetota</taxon>
        <taxon>Actinomycetes</taxon>
        <taxon>Mycobacteriales</taxon>
        <taxon>Corynebacteriaceae</taxon>
        <taxon>Corynebacterium</taxon>
    </lineage>
</organism>
<dbReference type="GO" id="GO:0016747">
    <property type="term" value="F:acyltransferase activity, transferring groups other than amino-acyl groups"/>
    <property type="evidence" value="ECO:0007669"/>
    <property type="project" value="TreeGrafter"/>
</dbReference>
<dbReference type="STRING" id="1686286.GCA_900092335_00260"/>
<dbReference type="Pfam" id="PF00756">
    <property type="entry name" value="Esterase"/>
    <property type="match status" value="1"/>
</dbReference>
<comment type="caution">
    <text evidence="1">The sequence shown here is derived from an EMBL/GenBank/DDBJ whole genome shotgun (WGS) entry which is preliminary data.</text>
</comment>
<reference evidence="1 2" key="1">
    <citation type="submission" date="2019-06" db="EMBL/GenBank/DDBJ databases">
        <title>Draft genome of C. phoceense Strain 272.</title>
        <authorList>
            <person name="Pacheco L.G.C."/>
            <person name="Barberis C.M."/>
            <person name="Almuzara M.N."/>
            <person name="Traglia G.M."/>
            <person name="Santos C.S."/>
            <person name="Rocha D.J.P.G."/>
            <person name="Aguiar E.R.G.R."/>
            <person name="Vay C.A."/>
        </authorList>
    </citation>
    <scope>NUCLEOTIDE SEQUENCE [LARGE SCALE GENOMIC DNA]</scope>
    <source>
        <strain evidence="1 2">272</strain>
    </source>
</reference>
<dbReference type="RefSeq" id="WP_066493550.1">
    <property type="nucleotide sequence ID" value="NZ_JADPQA010000001.1"/>
</dbReference>
<accession>A0A540R8E8</accession>
<dbReference type="PANTHER" id="PTHR48098:SF1">
    <property type="entry name" value="DIACYLGLYCEROL ACYLTRANSFERASE_MYCOLYLTRANSFERASE AG85A"/>
    <property type="match status" value="1"/>
</dbReference>
<dbReference type="InterPro" id="IPR029058">
    <property type="entry name" value="AB_hydrolase_fold"/>
</dbReference>